<dbReference type="InterPro" id="IPR018808">
    <property type="entry name" value="Muniscin_C"/>
</dbReference>
<sequence length="238" mass="26116">MISFPASSVAALIDPSSGVEPLKFSLTKASKVHALIPNKQILSAEAVSQFGSLESHQFTFDQVGLANHLKKEHEAKPSAPFYNFEVLRYEVRNVAAPLMLESYWKCEMAHTDLRVDYRLNQDCPIEGALLNLTFATKINGKVSKTIAKPDADWSDATESLTWRLTELSKHGDASGSLKARLTVSSGPSTPAPTAVQFQAADATLSGTTVQFDNPDKYRLSLLRRKVLSGKYICDAEVR</sequence>
<dbReference type="PROSITE" id="PS51072">
    <property type="entry name" value="MHD"/>
    <property type="match status" value="1"/>
</dbReference>
<accession>A0A914USK9</accession>
<dbReference type="WBParaSite" id="PSAMB.scaffold12268size2849.g34749.t1">
    <property type="protein sequence ID" value="PSAMB.scaffold12268size2849.g34749.t1"/>
    <property type="gene ID" value="PSAMB.scaffold12268size2849.g34749"/>
</dbReference>
<dbReference type="GO" id="GO:0048268">
    <property type="term" value="P:clathrin coat assembly"/>
    <property type="evidence" value="ECO:0007669"/>
    <property type="project" value="TreeGrafter"/>
</dbReference>
<evidence type="ECO:0000259" key="4">
    <source>
        <dbReference type="PROSITE" id="PS51072"/>
    </source>
</evidence>
<proteinExistence type="predicted"/>
<keyword evidence="2" id="KW-0254">Endocytosis</keyword>
<organism evidence="5 6">
    <name type="scientific">Plectus sambesii</name>
    <dbReference type="NCBI Taxonomy" id="2011161"/>
    <lineage>
        <taxon>Eukaryota</taxon>
        <taxon>Metazoa</taxon>
        <taxon>Ecdysozoa</taxon>
        <taxon>Nematoda</taxon>
        <taxon>Chromadorea</taxon>
        <taxon>Plectida</taxon>
        <taxon>Plectina</taxon>
        <taxon>Plectoidea</taxon>
        <taxon>Plectidae</taxon>
        <taxon>Plectus</taxon>
    </lineage>
</organism>
<protein>
    <submittedName>
        <fullName evidence="6">MHD domain-containing protein</fullName>
    </submittedName>
</protein>
<dbReference type="Proteomes" id="UP000887566">
    <property type="component" value="Unplaced"/>
</dbReference>
<dbReference type="AlphaFoldDB" id="A0A914USK9"/>
<dbReference type="PANTHER" id="PTHR23065:SF15">
    <property type="entry name" value="AT02057P"/>
    <property type="match status" value="1"/>
</dbReference>
<evidence type="ECO:0000256" key="3">
    <source>
        <dbReference type="ARBA" id="ARBA00023176"/>
    </source>
</evidence>
<dbReference type="GO" id="GO:0005886">
    <property type="term" value="C:plasma membrane"/>
    <property type="evidence" value="ECO:0007669"/>
    <property type="project" value="TreeGrafter"/>
</dbReference>
<evidence type="ECO:0000313" key="6">
    <source>
        <dbReference type="WBParaSite" id="PSAMB.scaffold12268size2849.g34749.t1"/>
    </source>
</evidence>
<reference evidence="6" key="1">
    <citation type="submission" date="2022-11" db="UniProtKB">
        <authorList>
            <consortium name="WormBaseParasite"/>
        </authorList>
    </citation>
    <scope>IDENTIFICATION</scope>
</reference>
<keyword evidence="3" id="KW-0472">Membrane</keyword>
<feature type="domain" description="MHD" evidence="4">
    <location>
        <begin position="1"/>
        <end position="234"/>
    </location>
</feature>
<keyword evidence="3" id="KW-0168">Coated pit</keyword>
<dbReference type="GO" id="GO:0030136">
    <property type="term" value="C:clathrin-coated vesicle"/>
    <property type="evidence" value="ECO:0007669"/>
    <property type="project" value="TreeGrafter"/>
</dbReference>
<evidence type="ECO:0000256" key="2">
    <source>
        <dbReference type="ARBA" id="ARBA00022583"/>
    </source>
</evidence>
<dbReference type="PANTHER" id="PTHR23065">
    <property type="entry name" value="PROLINE-SERINE-THREONINE PHOSPHATASE INTERACTING PROTEIN 1"/>
    <property type="match status" value="1"/>
</dbReference>
<dbReference type="SUPFAM" id="SSF49447">
    <property type="entry name" value="Second domain of Mu2 adaptin subunit (ap50) of ap2 adaptor"/>
    <property type="match status" value="1"/>
</dbReference>
<dbReference type="GO" id="GO:0072583">
    <property type="term" value="P:clathrin-dependent endocytosis"/>
    <property type="evidence" value="ECO:0007669"/>
    <property type="project" value="TreeGrafter"/>
</dbReference>
<dbReference type="InterPro" id="IPR036168">
    <property type="entry name" value="AP2_Mu_C_sf"/>
</dbReference>
<name>A0A914USK9_9BILA</name>
<evidence type="ECO:0000313" key="5">
    <source>
        <dbReference type="Proteomes" id="UP000887566"/>
    </source>
</evidence>
<dbReference type="InterPro" id="IPR028565">
    <property type="entry name" value="MHD"/>
</dbReference>
<evidence type="ECO:0000256" key="1">
    <source>
        <dbReference type="ARBA" id="ARBA00004283"/>
    </source>
</evidence>
<keyword evidence="5" id="KW-1185">Reference proteome</keyword>
<dbReference type="Pfam" id="PF10291">
    <property type="entry name" value="muHD"/>
    <property type="match status" value="1"/>
</dbReference>
<dbReference type="GO" id="GO:0005905">
    <property type="term" value="C:clathrin-coated pit"/>
    <property type="evidence" value="ECO:0007669"/>
    <property type="project" value="UniProtKB-SubCell"/>
</dbReference>
<comment type="subcellular location">
    <subcellularLocation>
        <location evidence="1">Membrane</location>
        <location evidence="1">Clathrin-coated pit</location>
        <topology evidence="1">Peripheral membrane protein</topology>
        <orientation evidence="1">Cytoplasmic side</orientation>
    </subcellularLocation>
</comment>